<keyword evidence="2" id="KW-0808">Transferase</keyword>
<dbReference type="Gene3D" id="3.90.550.10">
    <property type="entry name" value="Spore Coat Polysaccharide Biosynthesis Protein SpsA, Chain A"/>
    <property type="match status" value="1"/>
</dbReference>
<reference evidence="2 3" key="1">
    <citation type="submission" date="2016-06" db="EMBL/GenBank/DDBJ databases">
        <authorList>
            <person name="Kjaerup R.B."/>
            <person name="Dalgaard T.S."/>
            <person name="Juul-Madsen H.R."/>
        </authorList>
    </citation>
    <scope>NUCLEOTIDE SEQUENCE [LARGE SCALE GENOMIC DNA]</scope>
    <source>
        <strain evidence="2 3">1276495.2</strain>
    </source>
</reference>
<dbReference type="GO" id="GO:0016758">
    <property type="term" value="F:hexosyltransferase activity"/>
    <property type="evidence" value="ECO:0007669"/>
    <property type="project" value="UniProtKB-ARBA"/>
</dbReference>
<dbReference type="CDD" id="cd06433">
    <property type="entry name" value="GT_2_WfgS_like"/>
    <property type="match status" value="1"/>
</dbReference>
<sequence length="242" mass="27645">MFSIIVPTFNVAPSLHACLDSVARQTHSDYELLVVDGASTDGTVEIAESFKPHLLDKLLIHSGPDDGVYDAMNRGVDKSSGAWVFFLGGDDTFHSDETLKKVAAFIDQHQTSDLVYGDVLMRSTSARYAGPFDLDRLLFEKNICHQSMFYRRELFAGIGPYNLRYRRWADWDFNIRCFSNPALNIQYMDIVVANFNDVFGLSNGRDKEMEKRLPLYLKASAIEMLNRKMVPLNRFRRNKGLR</sequence>
<dbReference type="PANTHER" id="PTHR22916">
    <property type="entry name" value="GLYCOSYLTRANSFERASE"/>
    <property type="match status" value="1"/>
</dbReference>
<organism evidence="2 3">
    <name type="scientific">Mycobacterium asiaticum</name>
    <dbReference type="NCBI Taxonomy" id="1790"/>
    <lineage>
        <taxon>Bacteria</taxon>
        <taxon>Bacillati</taxon>
        <taxon>Actinomycetota</taxon>
        <taxon>Actinomycetes</taxon>
        <taxon>Mycobacteriales</taxon>
        <taxon>Mycobacteriaceae</taxon>
        <taxon>Mycobacterium</taxon>
    </lineage>
</organism>
<proteinExistence type="predicted"/>
<dbReference type="SUPFAM" id="SSF53448">
    <property type="entry name" value="Nucleotide-diphospho-sugar transferases"/>
    <property type="match status" value="1"/>
</dbReference>
<feature type="domain" description="Glycosyltransferase 2-like" evidence="1">
    <location>
        <begin position="3"/>
        <end position="114"/>
    </location>
</feature>
<dbReference type="InterPro" id="IPR001173">
    <property type="entry name" value="Glyco_trans_2-like"/>
</dbReference>
<accession>A0A1A3L261</accession>
<evidence type="ECO:0000313" key="3">
    <source>
        <dbReference type="Proteomes" id="UP000093925"/>
    </source>
</evidence>
<dbReference type="InterPro" id="IPR029044">
    <property type="entry name" value="Nucleotide-diphossugar_trans"/>
</dbReference>
<dbReference type="PANTHER" id="PTHR22916:SF3">
    <property type="entry name" value="UDP-GLCNAC:BETAGAL BETA-1,3-N-ACETYLGLUCOSAMINYLTRANSFERASE-LIKE PROTEIN 1"/>
    <property type="match status" value="1"/>
</dbReference>
<evidence type="ECO:0000259" key="1">
    <source>
        <dbReference type="Pfam" id="PF00535"/>
    </source>
</evidence>
<dbReference type="EMBL" id="LZLM01000005">
    <property type="protein sequence ID" value="OBJ90779.1"/>
    <property type="molecule type" value="Genomic_DNA"/>
</dbReference>
<dbReference type="AlphaFoldDB" id="A0A1A3L261"/>
<dbReference type="RefSeq" id="WP_065138049.1">
    <property type="nucleotide sequence ID" value="NZ_LZLM01000005.1"/>
</dbReference>
<evidence type="ECO:0000313" key="2">
    <source>
        <dbReference type="EMBL" id="OBJ90779.1"/>
    </source>
</evidence>
<dbReference type="Proteomes" id="UP000093925">
    <property type="component" value="Unassembled WGS sequence"/>
</dbReference>
<dbReference type="Pfam" id="PF00535">
    <property type="entry name" value="Glycos_transf_2"/>
    <property type="match status" value="1"/>
</dbReference>
<gene>
    <name evidence="2" type="ORF">A5640_23435</name>
</gene>
<name>A0A1A3L261_MYCAS</name>
<comment type="caution">
    <text evidence="2">The sequence shown here is derived from an EMBL/GenBank/DDBJ whole genome shotgun (WGS) entry which is preliminary data.</text>
</comment>
<protein>
    <submittedName>
        <fullName evidence="2">Glycosyltransferase</fullName>
    </submittedName>
</protein>